<comment type="caution">
    <text evidence="1">The sequence shown here is derived from an EMBL/GenBank/DDBJ whole genome shotgun (WGS) entry which is preliminary data.</text>
</comment>
<evidence type="ECO:0000313" key="2">
    <source>
        <dbReference type="Proteomes" id="UP001283361"/>
    </source>
</evidence>
<name>A0AAE0Y1M9_9GAST</name>
<dbReference type="EMBL" id="JAWDGP010007172">
    <property type="protein sequence ID" value="KAK3728804.1"/>
    <property type="molecule type" value="Genomic_DNA"/>
</dbReference>
<accession>A0AAE0Y1M9</accession>
<sequence>MNRKLPHNLSSRTVLTATTAAVAAPAVFLAVSKRQPLDADAGLLTSSSPPAATTTGLELSSYQSASTNLHHDLRLDLSSHPPHLTSIPRASTPENVYHTIRIFQVSTTATRWIETHANVDDTLTPTCCFFSSIRITRKPGQTPQDPSTDRYIDQSIHPSMDNQRQLTTMSGKPWLWWKMERPRSSLPRSTERRAPLAQV</sequence>
<dbReference type="Proteomes" id="UP001283361">
    <property type="component" value="Unassembled WGS sequence"/>
</dbReference>
<proteinExistence type="predicted"/>
<gene>
    <name evidence="1" type="ORF">RRG08_013527</name>
</gene>
<reference evidence="1" key="1">
    <citation type="journal article" date="2023" name="G3 (Bethesda)">
        <title>A reference genome for the long-term kleptoplast-retaining sea slug Elysia crispata morphotype clarki.</title>
        <authorList>
            <person name="Eastman K.E."/>
            <person name="Pendleton A.L."/>
            <person name="Shaikh M.A."/>
            <person name="Suttiyut T."/>
            <person name="Ogas R."/>
            <person name="Tomko P."/>
            <person name="Gavelis G."/>
            <person name="Widhalm J.R."/>
            <person name="Wisecaver J.H."/>
        </authorList>
    </citation>
    <scope>NUCLEOTIDE SEQUENCE</scope>
    <source>
        <strain evidence="1">ECLA1</strain>
    </source>
</reference>
<evidence type="ECO:0000313" key="1">
    <source>
        <dbReference type="EMBL" id="KAK3728804.1"/>
    </source>
</evidence>
<organism evidence="1 2">
    <name type="scientific">Elysia crispata</name>
    <name type="common">lettuce slug</name>
    <dbReference type="NCBI Taxonomy" id="231223"/>
    <lineage>
        <taxon>Eukaryota</taxon>
        <taxon>Metazoa</taxon>
        <taxon>Spiralia</taxon>
        <taxon>Lophotrochozoa</taxon>
        <taxon>Mollusca</taxon>
        <taxon>Gastropoda</taxon>
        <taxon>Heterobranchia</taxon>
        <taxon>Euthyneura</taxon>
        <taxon>Panpulmonata</taxon>
        <taxon>Sacoglossa</taxon>
        <taxon>Placobranchoidea</taxon>
        <taxon>Plakobranchidae</taxon>
        <taxon>Elysia</taxon>
    </lineage>
</organism>
<dbReference type="AlphaFoldDB" id="A0AAE0Y1M9"/>
<keyword evidence="2" id="KW-1185">Reference proteome</keyword>
<protein>
    <submittedName>
        <fullName evidence="1">Uncharacterized protein</fullName>
    </submittedName>
</protein>